<comment type="subunit">
    <text evidence="2">Homodimer.</text>
</comment>
<accession>A0A1Z5HW86</accession>
<evidence type="ECO:0000256" key="2">
    <source>
        <dbReference type="ARBA" id="ARBA00011738"/>
    </source>
</evidence>
<keyword evidence="4" id="KW-0408">Iron</keyword>
<evidence type="ECO:0000313" key="7">
    <source>
        <dbReference type="EMBL" id="GAW93803.1"/>
    </source>
</evidence>
<dbReference type="RefSeq" id="WP_238134309.1">
    <property type="nucleotide sequence ID" value="NZ_BDGJ01000168.1"/>
</dbReference>
<dbReference type="GO" id="GO:0051536">
    <property type="term" value="F:iron-sulfur cluster binding"/>
    <property type="evidence" value="ECO:0007669"/>
    <property type="project" value="UniProtKB-KW"/>
</dbReference>
<dbReference type="CDD" id="cd24036">
    <property type="entry name" value="ASKHA_NBD_BcrAD_BadFG_HgdC_HadI"/>
    <property type="match status" value="1"/>
</dbReference>
<comment type="cofactor">
    <cofactor evidence="1">
        <name>[4Fe-4S] cluster</name>
        <dbReference type="ChEBI" id="CHEBI:49883"/>
    </cofactor>
</comment>
<protein>
    <submittedName>
        <fullName evidence="7">CoA-substrate-specific enzyme activase</fullName>
    </submittedName>
</protein>
<proteinExistence type="predicted"/>
<sequence>MIELGFFAGIDIGSQTSKAVIINEQKEIVSRWILKTGADARGVAEKIFEQVLSHVGLSKKDVTYCVGTGYGRANIPYADKQITEITCHAKGALYFFPGARSVIDVGGQDSKVIKLDKNGKVLDFSMNEKCAAGTGRFLEVMAQVLEITLAEMGRLALQSTNKIHISNTCTVFAESEVISQIHAGTPKSDIIAGLCEAIVSRLKNQAHRLKITRPVVMTGGVARNEGVVRALEEALSCEILVPEEPQIAGAVGAALLAKELSAKL</sequence>
<dbReference type="NCBIfam" id="TIGR00241">
    <property type="entry name" value="CoA_E_activ"/>
    <property type="match status" value="1"/>
</dbReference>
<keyword evidence="3" id="KW-0479">Metal-binding</keyword>
<dbReference type="PANTHER" id="PTHR32329">
    <property type="entry name" value="BIFUNCTIONAL PROTEIN [INCLUDES 2-HYDROXYACYL-COA DEHYDRATASE (N-TER) AND ITS ACTIVATOR DOMAIN (C_TERM)-RELATED"/>
    <property type="match status" value="1"/>
</dbReference>
<evidence type="ECO:0000259" key="6">
    <source>
        <dbReference type="Pfam" id="PF01869"/>
    </source>
</evidence>
<dbReference type="SUPFAM" id="SSF53067">
    <property type="entry name" value="Actin-like ATPase domain"/>
    <property type="match status" value="1"/>
</dbReference>
<reference evidence="8" key="1">
    <citation type="journal article" date="2017" name="Appl. Environ. Microbiol.">
        <title>Genomic analysis of Calderihabitans maritimus KKC1, a thermophilic hydrogenogenic carboxydotrophic bacterium isolated from marine sediment.</title>
        <authorList>
            <person name="Omae K."/>
            <person name="Yoneda Y."/>
            <person name="Fukuyama Y."/>
            <person name="Yoshida T."/>
            <person name="Sako Y."/>
        </authorList>
    </citation>
    <scope>NUCLEOTIDE SEQUENCE [LARGE SCALE GENOMIC DNA]</scope>
    <source>
        <strain evidence="8">KKC1</strain>
    </source>
</reference>
<dbReference type="EMBL" id="BDGJ01000168">
    <property type="protein sequence ID" value="GAW93803.1"/>
    <property type="molecule type" value="Genomic_DNA"/>
</dbReference>
<dbReference type="InterPro" id="IPR051805">
    <property type="entry name" value="Dehydratase_Activator_Redct"/>
</dbReference>
<dbReference type="AlphaFoldDB" id="A0A1Z5HW86"/>
<evidence type="ECO:0000256" key="1">
    <source>
        <dbReference type="ARBA" id="ARBA00001966"/>
    </source>
</evidence>
<evidence type="ECO:0000256" key="4">
    <source>
        <dbReference type="ARBA" id="ARBA00023004"/>
    </source>
</evidence>
<gene>
    <name evidence="7" type="ORF">KKC1_29300</name>
</gene>
<name>A0A1Z5HW86_9FIRM</name>
<feature type="domain" description="ATPase BadF/BadG/BcrA/BcrD type" evidence="6">
    <location>
        <begin position="9"/>
        <end position="257"/>
    </location>
</feature>
<dbReference type="GO" id="GO:0046872">
    <property type="term" value="F:metal ion binding"/>
    <property type="evidence" value="ECO:0007669"/>
    <property type="project" value="UniProtKB-KW"/>
</dbReference>
<dbReference type="Gene3D" id="3.30.420.40">
    <property type="match status" value="2"/>
</dbReference>
<dbReference type="PANTHER" id="PTHR32329:SF2">
    <property type="entry name" value="BIFUNCTIONAL PROTEIN [INCLUDES 2-HYDROXYACYL-COA DEHYDRATASE (N-TER) AND ITS ACTIVATOR DOMAIN (C_TERM)"/>
    <property type="match status" value="1"/>
</dbReference>
<keyword evidence="8" id="KW-1185">Reference proteome</keyword>
<evidence type="ECO:0000256" key="5">
    <source>
        <dbReference type="ARBA" id="ARBA00023014"/>
    </source>
</evidence>
<evidence type="ECO:0000313" key="8">
    <source>
        <dbReference type="Proteomes" id="UP000197032"/>
    </source>
</evidence>
<dbReference type="InterPro" id="IPR002731">
    <property type="entry name" value="ATPase_BadF"/>
</dbReference>
<dbReference type="InterPro" id="IPR008275">
    <property type="entry name" value="CoA_E_activase_dom"/>
</dbReference>
<dbReference type="Pfam" id="PF01869">
    <property type="entry name" value="BcrAD_BadFG"/>
    <property type="match status" value="1"/>
</dbReference>
<dbReference type="Proteomes" id="UP000197032">
    <property type="component" value="Unassembled WGS sequence"/>
</dbReference>
<dbReference type="InterPro" id="IPR043129">
    <property type="entry name" value="ATPase_NBD"/>
</dbReference>
<dbReference type="FunFam" id="3.30.420.40:FF:000217">
    <property type="entry name" value="2-hydroxyisocaproyl-CoA dehydratase activator"/>
    <property type="match status" value="1"/>
</dbReference>
<organism evidence="7 8">
    <name type="scientific">Calderihabitans maritimus</name>
    <dbReference type="NCBI Taxonomy" id="1246530"/>
    <lineage>
        <taxon>Bacteria</taxon>
        <taxon>Bacillati</taxon>
        <taxon>Bacillota</taxon>
        <taxon>Clostridia</taxon>
        <taxon>Neomoorellales</taxon>
        <taxon>Calderihabitantaceae</taxon>
        <taxon>Calderihabitans</taxon>
    </lineage>
</organism>
<evidence type="ECO:0000256" key="3">
    <source>
        <dbReference type="ARBA" id="ARBA00022723"/>
    </source>
</evidence>
<comment type="caution">
    <text evidence="7">The sequence shown here is derived from an EMBL/GenBank/DDBJ whole genome shotgun (WGS) entry which is preliminary data.</text>
</comment>
<keyword evidence="5" id="KW-0411">Iron-sulfur</keyword>